<dbReference type="AlphaFoldDB" id="A6P083"/>
<evidence type="ECO:0000313" key="1">
    <source>
        <dbReference type="EMBL" id="EDM98233.1"/>
    </source>
</evidence>
<protein>
    <submittedName>
        <fullName evidence="1">Uncharacterized protein</fullName>
    </submittedName>
</protein>
<reference evidence="1 2" key="2">
    <citation type="submission" date="2007-06" db="EMBL/GenBank/DDBJ databases">
        <title>Draft genome sequence of Pseudoflavonifractor capillosus ATCC 29799.</title>
        <authorList>
            <person name="Sudarsanam P."/>
            <person name="Ley R."/>
            <person name="Guruge J."/>
            <person name="Turnbaugh P.J."/>
            <person name="Mahowald M."/>
            <person name="Liep D."/>
            <person name="Gordon J."/>
        </authorList>
    </citation>
    <scope>NUCLEOTIDE SEQUENCE [LARGE SCALE GENOMIC DNA]</scope>
    <source>
        <strain evidence="1 2">ATCC 29799</strain>
    </source>
</reference>
<dbReference type="Proteomes" id="UP000003639">
    <property type="component" value="Unassembled WGS sequence"/>
</dbReference>
<dbReference type="EMBL" id="AAXG02000041">
    <property type="protein sequence ID" value="EDM98233.1"/>
    <property type="molecule type" value="Genomic_DNA"/>
</dbReference>
<gene>
    <name evidence="1" type="ORF">BACCAP_03891</name>
</gene>
<reference evidence="1 2" key="1">
    <citation type="submission" date="2007-04" db="EMBL/GenBank/DDBJ databases">
        <authorList>
            <person name="Fulton L."/>
            <person name="Clifton S."/>
            <person name="Fulton B."/>
            <person name="Xu J."/>
            <person name="Minx P."/>
            <person name="Pepin K.H."/>
            <person name="Johnson M."/>
            <person name="Thiruvilangam P."/>
            <person name="Bhonagiri V."/>
            <person name="Nash W.E."/>
            <person name="Mardis E.R."/>
            <person name="Wilson R.K."/>
        </authorList>
    </citation>
    <scope>NUCLEOTIDE SEQUENCE [LARGE SCALE GENOMIC DNA]</scope>
    <source>
        <strain evidence="1 2">ATCC 29799</strain>
    </source>
</reference>
<name>A6P083_9FIRM</name>
<comment type="caution">
    <text evidence="1">The sequence shown here is derived from an EMBL/GenBank/DDBJ whole genome shotgun (WGS) entry which is preliminary data.</text>
</comment>
<proteinExistence type="predicted"/>
<sequence length="37" mass="3829">MKKATAILNILTGAVLIAAGILGLIQACTERSTDGWN</sequence>
<evidence type="ECO:0000313" key="2">
    <source>
        <dbReference type="Proteomes" id="UP000003639"/>
    </source>
</evidence>
<accession>A6P083</accession>
<dbReference type="PROSITE" id="PS51257">
    <property type="entry name" value="PROKAR_LIPOPROTEIN"/>
    <property type="match status" value="1"/>
</dbReference>
<organism evidence="1 2">
    <name type="scientific">Pseudoflavonifractor capillosus ATCC 29799</name>
    <dbReference type="NCBI Taxonomy" id="411467"/>
    <lineage>
        <taxon>Bacteria</taxon>
        <taxon>Bacillati</taxon>
        <taxon>Bacillota</taxon>
        <taxon>Clostridia</taxon>
        <taxon>Eubacteriales</taxon>
        <taxon>Oscillospiraceae</taxon>
        <taxon>Pseudoflavonifractor</taxon>
    </lineage>
</organism>
<dbReference type="STRING" id="411467.BACCAP_03891"/>
<keyword evidence="2" id="KW-1185">Reference proteome</keyword>